<evidence type="ECO:0000256" key="2">
    <source>
        <dbReference type="ARBA" id="ARBA00022980"/>
    </source>
</evidence>
<evidence type="ECO:0000256" key="4">
    <source>
        <dbReference type="SAM" id="MobiDB-lite"/>
    </source>
</evidence>
<dbReference type="GO" id="GO:0022625">
    <property type="term" value="C:cytosolic large ribosomal subunit"/>
    <property type="evidence" value="ECO:0007669"/>
    <property type="project" value="TreeGrafter"/>
</dbReference>
<evidence type="ECO:0000313" key="6">
    <source>
        <dbReference type="EMBL" id="CBH95401.1"/>
    </source>
</evidence>
<proteinExistence type="inferred from homology"/>
<dbReference type="PANTHER" id="PTHR12934:SF11">
    <property type="entry name" value="LARGE RIBOSOMAL SUBUNIT PROTEIN UL15M"/>
    <property type="match status" value="1"/>
</dbReference>
<dbReference type="InterPro" id="IPR021131">
    <property type="entry name" value="Ribosomal_uL15/eL18"/>
</dbReference>
<dbReference type="GO" id="GO:0006412">
    <property type="term" value="P:translation"/>
    <property type="evidence" value="ECO:0007669"/>
    <property type="project" value="InterPro"/>
</dbReference>
<gene>
    <name evidence="6" type="primary">rplO</name>
    <name evidence="6" type="ORF">CARN2_0801</name>
</gene>
<feature type="region of interest" description="Disordered" evidence="4">
    <location>
        <begin position="1"/>
        <end position="66"/>
    </location>
</feature>
<evidence type="ECO:0000259" key="5">
    <source>
        <dbReference type="Pfam" id="PF00828"/>
    </source>
</evidence>
<keyword evidence="2" id="KW-0689">Ribosomal protein</keyword>
<dbReference type="Pfam" id="PF00828">
    <property type="entry name" value="Ribosomal_L27A"/>
    <property type="match status" value="1"/>
</dbReference>
<name>E6PKF0_9ZZZZ</name>
<dbReference type="Gene3D" id="3.100.10.10">
    <property type="match status" value="1"/>
</dbReference>
<dbReference type="NCBIfam" id="TIGR01071">
    <property type="entry name" value="rplO_bact"/>
    <property type="match status" value="1"/>
</dbReference>
<feature type="domain" description="Large ribosomal subunit protein uL15/eL18" evidence="5">
    <location>
        <begin position="85"/>
        <end position="142"/>
    </location>
</feature>
<dbReference type="InterPro" id="IPR030878">
    <property type="entry name" value="Ribosomal_uL15"/>
</dbReference>
<dbReference type="GO" id="GO:0003735">
    <property type="term" value="F:structural constituent of ribosome"/>
    <property type="evidence" value="ECO:0007669"/>
    <property type="project" value="InterPro"/>
</dbReference>
<dbReference type="HAMAP" id="MF_01341">
    <property type="entry name" value="Ribosomal_uL15"/>
    <property type="match status" value="1"/>
</dbReference>
<accession>E6PKF0</accession>
<comment type="caution">
    <text evidence="6">The sequence shown here is derived from an EMBL/GenBank/DDBJ whole genome shotgun (WGS) entry which is preliminary data.</text>
</comment>
<keyword evidence="3" id="KW-0687">Ribonucleoprotein</keyword>
<reference evidence="6" key="1">
    <citation type="submission" date="2009-10" db="EMBL/GenBank/DDBJ databases">
        <title>Diversity of trophic interactions inside an arsenic-rich microbial ecosystem.</title>
        <authorList>
            <person name="Bertin P.N."/>
            <person name="Heinrich-Salmeron A."/>
            <person name="Pelletier E."/>
            <person name="Goulhen-Chollet F."/>
            <person name="Arsene-Ploetze F."/>
            <person name="Gallien S."/>
            <person name="Calteau A."/>
            <person name="Vallenet D."/>
            <person name="Casiot C."/>
            <person name="Chane-Woon-Ming B."/>
            <person name="Giloteaux L."/>
            <person name="Barakat M."/>
            <person name="Bonnefoy V."/>
            <person name="Bruneel O."/>
            <person name="Chandler M."/>
            <person name="Cleiss J."/>
            <person name="Duran R."/>
            <person name="Elbaz-Poulichet F."/>
            <person name="Fonknechten N."/>
            <person name="Lauga B."/>
            <person name="Mornico D."/>
            <person name="Ortet P."/>
            <person name="Schaeffer C."/>
            <person name="Siguier P."/>
            <person name="Alexander Thil Smith A."/>
            <person name="Van Dorsselaer A."/>
            <person name="Weissenbach J."/>
            <person name="Medigue C."/>
            <person name="Le Paslier D."/>
        </authorList>
    </citation>
    <scope>NUCLEOTIDE SEQUENCE</scope>
</reference>
<protein>
    <submittedName>
        <fullName evidence="6">50S ribosomal subunit protein L15</fullName>
    </submittedName>
</protein>
<dbReference type="AlphaFoldDB" id="E6PKF0"/>
<dbReference type="InterPro" id="IPR036227">
    <property type="entry name" value="Ribosomal_uL15/eL18_sf"/>
</dbReference>
<organism evidence="6">
    <name type="scientific">mine drainage metagenome</name>
    <dbReference type="NCBI Taxonomy" id="410659"/>
    <lineage>
        <taxon>unclassified sequences</taxon>
        <taxon>metagenomes</taxon>
        <taxon>ecological metagenomes</taxon>
    </lineage>
</organism>
<comment type="similarity">
    <text evidence="1">Belongs to the universal ribosomal protein uL15 family.</text>
</comment>
<evidence type="ECO:0000256" key="1">
    <source>
        <dbReference type="ARBA" id="ARBA00007320"/>
    </source>
</evidence>
<dbReference type="PANTHER" id="PTHR12934">
    <property type="entry name" value="50S RIBOSOMAL PROTEIN L15"/>
    <property type="match status" value="1"/>
</dbReference>
<feature type="compositionally biased region" description="Gly residues" evidence="4">
    <location>
        <begin position="21"/>
        <end position="31"/>
    </location>
</feature>
<dbReference type="EMBL" id="CABM01000005">
    <property type="protein sequence ID" value="CBH95401.1"/>
    <property type="molecule type" value="Genomic_DNA"/>
</dbReference>
<dbReference type="SUPFAM" id="SSF52080">
    <property type="entry name" value="Ribosomal proteins L15p and L18e"/>
    <property type="match status" value="1"/>
</dbReference>
<sequence>MQLNSIQPAEGAKHSYKRVGRGIGSGLGKTAGRGHKGQKSRSGGYHKVGFEGGQMPLQRRLPKRGFKSPTAKFKAEVRLSELALVQGDQIDLLSLKAAGLISDQVVTAKIFASGKVARNFTVAGVLVTRGAKIAIEAAGGTVAAQQD</sequence>
<evidence type="ECO:0000256" key="3">
    <source>
        <dbReference type="ARBA" id="ARBA00023274"/>
    </source>
</evidence>
<dbReference type="InterPro" id="IPR005749">
    <property type="entry name" value="Ribosomal_uL15_bac-type"/>
</dbReference>